<dbReference type="PANTHER" id="PTHR11135:SF0">
    <property type="entry name" value="ELONGATOR COMPLEX PROTEIN 3"/>
    <property type="match status" value="1"/>
</dbReference>
<keyword evidence="4" id="KW-0479">Metal-binding</keyword>
<evidence type="ECO:0000313" key="8">
    <source>
        <dbReference type="EMBL" id="TET85276.1"/>
    </source>
</evidence>
<evidence type="ECO:0000256" key="2">
    <source>
        <dbReference type="ARBA" id="ARBA00022485"/>
    </source>
</evidence>
<dbReference type="AlphaFoldDB" id="A0A523Y165"/>
<evidence type="ECO:0000259" key="7">
    <source>
        <dbReference type="SMART" id="SM00729"/>
    </source>
</evidence>
<dbReference type="NCBIfam" id="TIGR01210">
    <property type="entry name" value="archaeosine biosynthesis radical SAM protein RaSEA"/>
    <property type="match status" value="1"/>
</dbReference>
<organism evidence="8 9">
    <name type="scientific">Aerophobetes bacterium</name>
    <dbReference type="NCBI Taxonomy" id="2030807"/>
    <lineage>
        <taxon>Bacteria</taxon>
        <taxon>Candidatus Aerophobota</taxon>
    </lineage>
</organism>
<dbReference type="InterPro" id="IPR006638">
    <property type="entry name" value="Elp3/MiaA/NifB-like_rSAM"/>
</dbReference>
<evidence type="ECO:0000256" key="6">
    <source>
        <dbReference type="ARBA" id="ARBA00023014"/>
    </source>
</evidence>
<keyword evidence="6" id="KW-0411">Iron-sulfur</keyword>
<protein>
    <submittedName>
        <fullName evidence="8">TIGR01210 family radical SAM protein</fullName>
    </submittedName>
</protein>
<proteinExistence type="predicted"/>
<dbReference type="InterPro" id="IPR007197">
    <property type="entry name" value="rSAM"/>
</dbReference>
<comment type="cofactor">
    <cofactor evidence="1">
        <name>[4Fe-4S] cluster</name>
        <dbReference type="ChEBI" id="CHEBI:49883"/>
    </cofactor>
</comment>
<reference evidence="8 9" key="1">
    <citation type="submission" date="2019-03" db="EMBL/GenBank/DDBJ databases">
        <title>Metabolic potential of uncultured bacteria and archaea associated with petroleum seepage in deep-sea sediments.</title>
        <authorList>
            <person name="Dong X."/>
            <person name="Hubert C."/>
        </authorList>
    </citation>
    <scope>NUCLEOTIDE SEQUENCE [LARGE SCALE GENOMIC DNA]</scope>
    <source>
        <strain evidence="8">E29_bin25</strain>
    </source>
</reference>
<keyword evidence="5" id="KW-0408">Iron</keyword>
<dbReference type="SUPFAM" id="SSF102114">
    <property type="entry name" value="Radical SAM enzymes"/>
    <property type="match status" value="1"/>
</dbReference>
<accession>A0A523Y165</accession>
<dbReference type="Proteomes" id="UP000315669">
    <property type="component" value="Unassembled WGS sequence"/>
</dbReference>
<dbReference type="GO" id="GO:0005737">
    <property type="term" value="C:cytoplasm"/>
    <property type="evidence" value="ECO:0007669"/>
    <property type="project" value="TreeGrafter"/>
</dbReference>
<dbReference type="GO" id="GO:0051539">
    <property type="term" value="F:4 iron, 4 sulfur cluster binding"/>
    <property type="evidence" value="ECO:0007669"/>
    <property type="project" value="UniProtKB-KW"/>
</dbReference>
<dbReference type="GO" id="GO:0003824">
    <property type="term" value="F:catalytic activity"/>
    <property type="evidence" value="ECO:0007669"/>
    <property type="project" value="InterPro"/>
</dbReference>
<sequence>MKNLLYLPFAFLINNALKLRFSYIDKVFNAEKKKRVTRWTLLLPGSGCAWAKNSAGCHMCGFKVKIDQVNRGKPASITKLMTIFQLGKSLTRGSSPYSLSIYNGGSFFNEEEIPLQVQEEICREVERSSSIEQLIVESRPEFVTDDRIELLTSLLKRKKLRVAIGLEAVSDYVREVCINKGFSTDDYERAVEILKKNAAELSTYVFLKPIYLSEQESIEEAVRTTRYALSLGSNEVLLESAFIQQGTKMEKLYREGEFQPPWLWSTIEVVRRTSHLGPVYIGGFEDEPPPIAIPHNCEVCSPRLMRSFRDYNESLDVSLLHNGYCACKTEWEREVGYHSLDSLVTEIKSPIFQPVPILLST</sequence>
<dbReference type="InterPro" id="IPR039661">
    <property type="entry name" value="ELP3"/>
</dbReference>
<dbReference type="GO" id="GO:0046872">
    <property type="term" value="F:metal ion binding"/>
    <property type="evidence" value="ECO:0007669"/>
    <property type="project" value="UniProtKB-KW"/>
</dbReference>
<name>A0A523Y165_UNCAE</name>
<evidence type="ECO:0000313" key="9">
    <source>
        <dbReference type="Proteomes" id="UP000315669"/>
    </source>
</evidence>
<comment type="caution">
    <text evidence="8">The sequence shown here is derived from an EMBL/GenBank/DDBJ whole genome shotgun (WGS) entry which is preliminary data.</text>
</comment>
<gene>
    <name evidence="8" type="ORF">E3J32_01940</name>
</gene>
<dbReference type="EMBL" id="SOII01000141">
    <property type="protein sequence ID" value="TET85276.1"/>
    <property type="molecule type" value="Genomic_DNA"/>
</dbReference>
<dbReference type="InterPro" id="IPR058240">
    <property type="entry name" value="rSAM_sf"/>
</dbReference>
<keyword evidence="3" id="KW-0949">S-adenosyl-L-methionine</keyword>
<evidence type="ECO:0000256" key="1">
    <source>
        <dbReference type="ARBA" id="ARBA00001966"/>
    </source>
</evidence>
<evidence type="ECO:0000256" key="3">
    <source>
        <dbReference type="ARBA" id="ARBA00022691"/>
    </source>
</evidence>
<keyword evidence="2" id="KW-0004">4Fe-4S</keyword>
<dbReference type="PIRSF" id="PIRSF004954">
    <property type="entry name" value="Radical_SAM"/>
    <property type="match status" value="1"/>
</dbReference>
<evidence type="ECO:0000256" key="5">
    <source>
        <dbReference type="ARBA" id="ARBA00023004"/>
    </source>
</evidence>
<dbReference type="SMART" id="SM00729">
    <property type="entry name" value="Elp3"/>
    <property type="match status" value="1"/>
</dbReference>
<evidence type="ECO:0000256" key="4">
    <source>
        <dbReference type="ARBA" id="ARBA00022723"/>
    </source>
</evidence>
<dbReference type="InterPro" id="IPR005909">
    <property type="entry name" value="RaSEA"/>
</dbReference>
<dbReference type="PANTHER" id="PTHR11135">
    <property type="entry name" value="HISTONE ACETYLTRANSFERASE-RELATED"/>
    <property type="match status" value="1"/>
</dbReference>
<dbReference type="SFLD" id="SFLDS00029">
    <property type="entry name" value="Radical_SAM"/>
    <property type="match status" value="1"/>
</dbReference>
<feature type="domain" description="Elp3/MiaA/NifB-like radical SAM core" evidence="7">
    <location>
        <begin position="38"/>
        <end position="272"/>
    </location>
</feature>
<dbReference type="GO" id="GO:0002926">
    <property type="term" value="P:tRNA wobble base 5-methoxycarbonylmethyl-2-thiouridinylation"/>
    <property type="evidence" value="ECO:0007669"/>
    <property type="project" value="TreeGrafter"/>
</dbReference>